<organism evidence="1 2">
    <name type="scientific">Rhabditophanes sp. KR3021</name>
    <dbReference type="NCBI Taxonomy" id="114890"/>
    <lineage>
        <taxon>Eukaryota</taxon>
        <taxon>Metazoa</taxon>
        <taxon>Ecdysozoa</taxon>
        <taxon>Nematoda</taxon>
        <taxon>Chromadorea</taxon>
        <taxon>Rhabditida</taxon>
        <taxon>Tylenchina</taxon>
        <taxon>Panagrolaimomorpha</taxon>
        <taxon>Strongyloidoidea</taxon>
        <taxon>Alloionematidae</taxon>
        <taxon>Rhabditophanes</taxon>
    </lineage>
</organism>
<evidence type="ECO:0000313" key="1">
    <source>
        <dbReference type="Proteomes" id="UP000095286"/>
    </source>
</evidence>
<accession>A0AC35TYD4</accession>
<sequence length="815" mass="92167">MDVFGFPYYINHLQRDVTYQDPRQQPSEICLEEEGRVGSGASYPNLPNITIDQHYDIHHTSHSSPDLSDAIRKASTDFDRKLVSRGEDMASNDDSIISSTVGALTIPTPEEMRTVSVVRDNEIGFGFVAASQMPVIIQYVTPAGPSDGKLMANDQICFVNDLDVRELTKEEVVTMIRNEPHQITLTVQQLTQRPRSSRRNLRVRFTDKIHVSNMRSPAVSDSLPNVLRVFMENGQTKSFRYDETTVVRDLVLIICEKLLIKQPDRFVLCLENSLSLRASKISLLRSDMKISDLSNCAFITYTRCRFRIAFMPLDTFIFQLEDEHGFEYLYQQCINDIVSGRFSFEMRYEACMRLAALHLRQLAYENHQLGHISSLSQDCHVSLSTMAREYGLATFMPMLLLENIKIKQIRKHLRFYLNRDEGRKTKQKISLVGGCTSGELRKNSLQEDSDSSFSVIQEDSGNVSLNCKLKYVQIVSLLPSFGGKTYNVTFKQTSTDMILQIDHAQGILIRQPGNMNQPTISVSFDLVESIVITPQTEILRLIFIELKNNCHPGLQFSIDKSDVDDLAYYIQGYAHVTFQKEISCKYAESVEVANMPNYGPPNYRSVHIVLPSDWNYAPECKENAKMMVNLSTEPPDYDQAIKATTHYYNEADSEDEAANLRDINTERSTDPLLDQENGRIASPTRYSETETFSSGNLDEKVPRNFNLRLNDSIKINKKRHSIVSTHVDIVSHIESNPEAVCSSSRRPSTISMNLQNIDTITNHFSNQVTSGSSQFLNSNSHINENGVGPSKNLVTSGGSNVRRTSLSAYSIGMKT</sequence>
<protein>
    <submittedName>
        <fullName evidence="2">PDZ domain-containing protein</fullName>
    </submittedName>
</protein>
<evidence type="ECO:0000313" key="2">
    <source>
        <dbReference type="WBParaSite" id="RSKR_0000565400.1"/>
    </source>
</evidence>
<name>A0AC35TYD4_9BILA</name>
<dbReference type="WBParaSite" id="RSKR_0000565400.1">
    <property type="protein sequence ID" value="RSKR_0000565400.1"/>
    <property type="gene ID" value="RSKR_0000565400"/>
</dbReference>
<proteinExistence type="predicted"/>
<dbReference type="Proteomes" id="UP000095286">
    <property type="component" value="Unplaced"/>
</dbReference>
<reference evidence="2" key="1">
    <citation type="submission" date="2016-11" db="UniProtKB">
        <authorList>
            <consortium name="WormBaseParasite"/>
        </authorList>
    </citation>
    <scope>IDENTIFICATION</scope>
    <source>
        <strain evidence="2">KR3021</strain>
    </source>
</reference>